<evidence type="ECO:0000259" key="1">
    <source>
        <dbReference type="Pfam" id="PF06605"/>
    </source>
</evidence>
<gene>
    <name evidence="2" type="ORF">I7822_25880</name>
</gene>
<dbReference type="Pfam" id="PF06605">
    <property type="entry name" value="Prophage_tail"/>
    <property type="match status" value="1"/>
</dbReference>
<dbReference type="NCBIfam" id="TIGR01665">
    <property type="entry name" value="put_anti_recept"/>
    <property type="match status" value="1"/>
</dbReference>
<dbReference type="Proteomes" id="UP000663981">
    <property type="component" value="Unassembled WGS sequence"/>
</dbReference>
<keyword evidence="3" id="KW-1185">Reference proteome</keyword>
<dbReference type="InterPro" id="IPR007119">
    <property type="entry name" value="Phage_tail_spike_N"/>
</dbReference>
<evidence type="ECO:0000313" key="2">
    <source>
        <dbReference type="EMBL" id="MBO1515059.1"/>
    </source>
</evidence>
<proteinExistence type="predicted"/>
<dbReference type="EMBL" id="JAGDEL010000030">
    <property type="protein sequence ID" value="MBO1515059.1"/>
    <property type="molecule type" value="Genomic_DNA"/>
</dbReference>
<evidence type="ECO:0000313" key="3">
    <source>
        <dbReference type="Proteomes" id="UP000663981"/>
    </source>
</evidence>
<organism evidence="2 3">
    <name type="scientific">Metabacillus bambusae</name>
    <dbReference type="NCBI Taxonomy" id="2795218"/>
    <lineage>
        <taxon>Bacteria</taxon>
        <taxon>Bacillati</taxon>
        <taxon>Bacillota</taxon>
        <taxon>Bacilli</taxon>
        <taxon>Bacillales</taxon>
        <taxon>Bacillaceae</taxon>
        <taxon>Metabacillus</taxon>
    </lineage>
</organism>
<comment type="caution">
    <text evidence="2">The sequence shown here is derived from an EMBL/GenBank/DDBJ whole genome shotgun (WGS) entry which is preliminary data.</text>
</comment>
<protein>
    <submittedName>
        <fullName evidence="2">Phage tail protein</fullName>
    </submittedName>
</protein>
<dbReference type="RefSeq" id="WP_207981951.1">
    <property type="nucleotide sequence ID" value="NZ_JAGDEL010000030.1"/>
</dbReference>
<dbReference type="InterPro" id="IPR010572">
    <property type="entry name" value="Tail_dom"/>
</dbReference>
<feature type="domain" description="Tail spike" evidence="1">
    <location>
        <begin position="101"/>
        <end position="365"/>
    </location>
</feature>
<name>A0ABS3N9V8_9BACI</name>
<reference evidence="2 3" key="1">
    <citation type="submission" date="2021-03" db="EMBL/GenBank/DDBJ databases">
        <title>Whole genome sequence of Metabacillus bambusae BG109.</title>
        <authorList>
            <person name="Jeong J.W."/>
        </authorList>
    </citation>
    <scope>NUCLEOTIDE SEQUENCE [LARGE SCALE GENOMIC DNA]</scope>
    <source>
        <strain evidence="2 3">BG109</strain>
    </source>
</reference>
<accession>A0ABS3N9V8</accession>
<sequence length="1708" mass="187385">MILVLSKEETFLCVLENDNSDACPYKDDIHHEKLNDSYSTYPFSVPLYHDDAKFLVRENKVVIQDLDGNSLMFTIKDTEIDTNSNLKHVQTLNSGLELLGKRIMPQTIQATDVNDILDRYLDGTRWKRGRTDWAGTRTVVIEQVQTAVKSIHDLRSLFDLELQYRVELKNGKISDRYVDLVERIGNFTGKRIENAKDLIEVRIKEHSNDLYTALVGVGPQQDDGTPMTFADVEWSIANGDPLDKPLGQAWLGDPDALEKWGIEGVHITGEYVYSGSSDITPIKLLELTYEQLKKSIEPVETFEIKFADLENVIAGDGEDYSHEKVRMGDTITVYHYGIDDSTAIQARVIELKRSKSNPLAGEMILGDYKRIALKKSPIIESIQKRLLNYETVLGAQKKADNAKVIAIDTASLDATSKANAAQQAAEEYAFAKAEAERIKAEAYADGIVSAEEQARINDANEKLAVAKSHAEQKAADAQGAAELYTRQQLTNYVSAITYNQEISDIQSQIDGNITSWFYNYEPTLSNEPVSLWTTNEIKNNHLGDLFYNTSNGYSYRFSLENGVYTWILLKDSDVQKALADAAKAQDTADSKRRTFVNQPVSPYDVGDLWVQGTNGEIMKCQTAKAQGQTFSSANWIKASKYTDDSRAVQAEENAIAYTNTQVSQLDEEITHQLTLIEQNASDILLRAEKTVVEGIDSRLTSAVASIQTNAEQISLRVTKTEFDNLQIGGRNLIRKSRIDVEGTPMTTDGEYAFYKPLASGNWRISEFTQREKGIYSLSFWAKVATAGTIMVDICDGYNTDFNLTTEWQYFKMENKNVTSGYLGATYYGFIDFFAKTNVGTLYLKEVKLENGTKCTGFSPAPEDIDSDISGLDGRITTAESSITSNAEQIQLRVTKSTYDTDINNSGGLKARMSSAESSITQNANNINLKVSKDGVISSINQTAETIKIAASKIDINGAVTFSSFDSTTKGVLSNADASIINANPNFLDWTGTYPSGYSGLSGTGMSKVSSGNGMGNAVKYVVALNTNSYLSPNQITNQPYYQYVTVETTFMLESGTIDGAGVLFRYNATANSDHKIHLKDLIASPTLNKWYTVSKIIKQATTPSGFTGYTIFPMGGWTSFIGTITAKTIQFDSVKTRPSTEQEIASYENDVTISGSKSTWDRASNINSNGTFNTSKLSGTVSDSQVASATKWNNAESLLNSWKSGTTLINGGMLATNSVFATSMVLSDWTNLCENPDFELDNVGSSPRGYTNVYGRVADISAFSGGNGSNRALEIDSRNGANADAYSSNLIPVQAGQQFYVEFEGRHLNTVGTGSTGVGFRTYDEKRVAQSTWVQVATFGSAKTTVFTKKSGSYTVPSGVGYLQIFITFANNAETTNKFYVDNIRINRKSAGELIVDGAVTADKINVTSLAALSANLGKVNAGEITGSSFTTTGTEGTIDIRNDFVHSVKTLSGSTDKSSSRLTSVIVSVRETSADLALLRSAAYLKSNQLEFEGLYGTYTHYEKNGFNGVARNETTLVNHSYSMEFDPYIQGFEFSAPNGLGINGQSRMTSDSSYFRVLSPNGGANQMRFASNGEFALYQNGSYRHLFKPDGSKIGGSIEIEGKVWGMSPIDSPQVKISLLLTDIELTEGIETTIAYEERFYKATANIAIFPSNPNVEVITKLDGSFTVVASKDCKTDFFVIGERLGYEGTYFTDMDAVYGNAEGVV</sequence>